<dbReference type="Gene3D" id="3.40.630.10">
    <property type="entry name" value="Zn peptidases"/>
    <property type="match status" value="2"/>
</dbReference>
<feature type="chain" id="PRO_5027053703" evidence="1">
    <location>
        <begin position="20"/>
        <end position="426"/>
    </location>
</feature>
<dbReference type="InterPro" id="IPR045175">
    <property type="entry name" value="M28_fam"/>
</dbReference>
<dbReference type="PANTHER" id="PTHR12147:SF26">
    <property type="entry name" value="PEPTIDASE M28 DOMAIN-CONTAINING PROTEIN"/>
    <property type="match status" value="1"/>
</dbReference>
<keyword evidence="1" id="KW-0732">Signal</keyword>
<evidence type="ECO:0000256" key="1">
    <source>
        <dbReference type="SAM" id="SignalP"/>
    </source>
</evidence>
<accession>A0A6M1SX98</accession>
<comment type="caution">
    <text evidence="3">The sequence shown here is derived from an EMBL/GenBank/DDBJ whole genome shotgun (WGS) entry which is preliminary data.</text>
</comment>
<organism evidence="3 4">
    <name type="scientific">Halalkalibaculum roseum</name>
    <dbReference type="NCBI Taxonomy" id="2709311"/>
    <lineage>
        <taxon>Bacteria</taxon>
        <taxon>Pseudomonadati</taxon>
        <taxon>Balneolota</taxon>
        <taxon>Balneolia</taxon>
        <taxon>Balneolales</taxon>
        <taxon>Balneolaceae</taxon>
        <taxon>Halalkalibaculum</taxon>
    </lineage>
</organism>
<evidence type="ECO:0000313" key="3">
    <source>
        <dbReference type="EMBL" id="NGP77660.1"/>
    </source>
</evidence>
<keyword evidence="3" id="KW-0378">Hydrolase</keyword>
<reference evidence="3 4" key="1">
    <citation type="submission" date="2020-02" db="EMBL/GenBank/DDBJ databases">
        <title>Balneolaceae bacterium YR4-1, complete genome.</title>
        <authorList>
            <person name="Li Y."/>
            <person name="Wu S."/>
        </authorList>
    </citation>
    <scope>NUCLEOTIDE SEQUENCE [LARGE SCALE GENOMIC DNA]</scope>
    <source>
        <strain evidence="3 4">YR4-1</strain>
    </source>
</reference>
<feature type="domain" description="Peptidase M28" evidence="2">
    <location>
        <begin position="204"/>
        <end position="404"/>
    </location>
</feature>
<evidence type="ECO:0000259" key="2">
    <source>
        <dbReference type="Pfam" id="PF04389"/>
    </source>
</evidence>
<evidence type="ECO:0000313" key="4">
    <source>
        <dbReference type="Proteomes" id="UP000473278"/>
    </source>
</evidence>
<dbReference type="EMBL" id="JAALLT010000004">
    <property type="protein sequence ID" value="NGP77660.1"/>
    <property type="molecule type" value="Genomic_DNA"/>
</dbReference>
<keyword evidence="4" id="KW-1185">Reference proteome</keyword>
<dbReference type="PANTHER" id="PTHR12147">
    <property type="entry name" value="METALLOPEPTIDASE M28 FAMILY MEMBER"/>
    <property type="match status" value="1"/>
</dbReference>
<gene>
    <name evidence="3" type="ORF">G3570_13515</name>
</gene>
<feature type="signal peptide" evidence="1">
    <location>
        <begin position="1"/>
        <end position="19"/>
    </location>
</feature>
<dbReference type="Pfam" id="PF04389">
    <property type="entry name" value="Peptidase_M28"/>
    <property type="match status" value="1"/>
</dbReference>
<proteinExistence type="predicted"/>
<dbReference type="SUPFAM" id="SSF53187">
    <property type="entry name" value="Zn-dependent exopeptidases"/>
    <property type="match status" value="1"/>
</dbReference>
<protein>
    <submittedName>
        <fullName evidence="3">M20/M25/M40 family metallo-hydrolase</fullName>
    </submittedName>
</protein>
<dbReference type="Proteomes" id="UP000473278">
    <property type="component" value="Unassembled WGS sequence"/>
</dbReference>
<dbReference type="GO" id="GO:0006508">
    <property type="term" value="P:proteolysis"/>
    <property type="evidence" value="ECO:0007669"/>
    <property type="project" value="InterPro"/>
</dbReference>
<dbReference type="InterPro" id="IPR007484">
    <property type="entry name" value="Peptidase_M28"/>
</dbReference>
<name>A0A6M1SX98_9BACT</name>
<dbReference type="GO" id="GO:0008235">
    <property type="term" value="F:metalloexopeptidase activity"/>
    <property type="evidence" value="ECO:0007669"/>
    <property type="project" value="InterPro"/>
</dbReference>
<dbReference type="RefSeq" id="WP_165143250.1">
    <property type="nucleotide sequence ID" value="NZ_JAALLT010000004.1"/>
</dbReference>
<sequence>MKRLILLVIVITSLPLAIAAQTTQEDVSEIMKTLSADEMKGRKVFTPHIEEAADFIAEKFSEFGLQTLDEEDDYLQEFHMESISLENSRITVDGKALDTDNFFVLASNRNIRWSENAQTDVKSIPTGADFRSEFSNLNQLEEDLIVFVDPTHSDMFQRYRPYFSRPNRSFSGESQHDKVFIMAEEPENFSISLDKNVEQLTLANVAGKIEGKRKDEIVLFSAHYDHIGVVQPVEGDSIANGANDNASGTTAVIELAGYFSQQPQPERTLLFVAFTAEEAGGYGSKYFSRQLHPDNIVAMFNIEMIGKPFTGKPNSAWITGFEKSSFGKLLQKSTEGMDYTFLPDPYPNQNLFYRSDNATLARLGVPAHSISTTPIDVDPDYHRVTDEIETVDLQHITDTINAIARAAEGIISGEHTPTRVDRSMVN</sequence>
<dbReference type="AlphaFoldDB" id="A0A6M1SX98"/>